<dbReference type="EMBL" id="FUYC01000016">
    <property type="protein sequence ID" value="SKA92524.1"/>
    <property type="molecule type" value="Genomic_DNA"/>
</dbReference>
<evidence type="ECO:0000256" key="1">
    <source>
        <dbReference type="SAM" id="MobiDB-lite"/>
    </source>
</evidence>
<dbReference type="Proteomes" id="UP000190027">
    <property type="component" value="Unassembled WGS sequence"/>
</dbReference>
<feature type="region of interest" description="Disordered" evidence="1">
    <location>
        <begin position="1"/>
        <end position="100"/>
    </location>
</feature>
<evidence type="ECO:0000313" key="3">
    <source>
        <dbReference type="Proteomes" id="UP000190027"/>
    </source>
</evidence>
<evidence type="ECO:0000313" key="2">
    <source>
        <dbReference type="EMBL" id="SKA92524.1"/>
    </source>
</evidence>
<reference evidence="2 3" key="1">
    <citation type="submission" date="2017-02" db="EMBL/GenBank/DDBJ databases">
        <authorList>
            <person name="Peterson S.W."/>
        </authorList>
    </citation>
    <scope>NUCLEOTIDE SEQUENCE [LARGE SCALE GENOMIC DNA]</scope>
    <source>
        <strain evidence="2 3">DSM 16080</strain>
    </source>
</reference>
<dbReference type="STRING" id="1121449.SAMN02745704_02414"/>
<keyword evidence="3" id="KW-1185">Reference proteome</keyword>
<protein>
    <submittedName>
        <fullName evidence="2">Uncharacterized protein</fullName>
    </submittedName>
</protein>
<feature type="compositionally biased region" description="Low complexity" evidence="1">
    <location>
        <begin position="17"/>
        <end position="31"/>
    </location>
</feature>
<feature type="compositionally biased region" description="Basic and acidic residues" evidence="1">
    <location>
        <begin position="32"/>
        <end position="65"/>
    </location>
</feature>
<proteinExistence type="predicted"/>
<accession>A0A1T4XSL6</accession>
<sequence length="100" mass="10534">MGGASSVVSTVAGFIAGGSRPRGSSGPSASELRAREREQQRKQEAEERRKKRERKEEAKELAEVRKQKRAGAGTLLSGGGAARLGEADLERGGLKGTLGE</sequence>
<dbReference type="RefSeq" id="WP_078717960.1">
    <property type="nucleotide sequence ID" value="NZ_FUYC01000016.1"/>
</dbReference>
<dbReference type="AlphaFoldDB" id="A0A1T4XSL6"/>
<organism evidence="2 3">
    <name type="scientific">Paucidesulfovibrio gracilis DSM 16080</name>
    <dbReference type="NCBI Taxonomy" id="1121449"/>
    <lineage>
        <taxon>Bacteria</taxon>
        <taxon>Pseudomonadati</taxon>
        <taxon>Thermodesulfobacteriota</taxon>
        <taxon>Desulfovibrionia</taxon>
        <taxon>Desulfovibrionales</taxon>
        <taxon>Desulfovibrionaceae</taxon>
        <taxon>Paucidesulfovibrio</taxon>
    </lineage>
</organism>
<name>A0A1T4XSL6_9BACT</name>
<gene>
    <name evidence="2" type="ORF">SAMN02745704_02414</name>
</gene>